<dbReference type="Gene3D" id="1.10.150.240">
    <property type="entry name" value="Putative phosphatase, domain 2"/>
    <property type="match status" value="1"/>
</dbReference>
<dbReference type="InterPro" id="IPR023198">
    <property type="entry name" value="PGP-like_dom2"/>
</dbReference>
<comment type="caution">
    <text evidence="1">The sequence shown here is derived from an EMBL/GenBank/DDBJ whole genome shotgun (WGS) entry which is preliminary data.</text>
</comment>
<dbReference type="InterPro" id="IPR023214">
    <property type="entry name" value="HAD_sf"/>
</dbReference>
<evidence type="ECO:0000313" key="2">
    <source>
        <dbReference type="Proteomes" id="UP000534294"/>
    </source>
</evidence>
<dbReference type="SFLD" id="SFLDS00003">
    <property type="entry name" value="Haloacid_Dehalogenase"/>
    <property type="match status" value="1"/>
</dbReference>
<dbReference type="SUPFAM" id="SSF56784">
    <property type="entry name" value="HAD-like"/>
    <property type="match status" value="1"/>
</dbReference>
<dbReference type="Pfam" id="PF00702">
    <property type="entry name" value="Hydrolase"/>
    <property type="match status" value="1"/>
</dbReference>
<accession>A0A7W7YIZ2</accession>
<dbReference type="NCBIfam" id="TIGR01509">
    <property type="entry name" value="HAD-SF-IA-v3"/>
    <property type="match status" value="1"/>
</dbReference>
<keyword evidence="2" id="KW-1185">Reference proteome</keyword>
<protein>
    <submittedName>
        <fullName evidence="1">HAD superfamily hydrolase (TIGR01509 family)</fullName>
    </submittedName>
</protein>
<dbReference type="RefSeq" id="WP_184206532.1">
    <property type="nucleotide sequence ID" value="NZ_JACHIF010000002.1"/>
</dbReference>
<gene>
    <name evidence="1" type="ORF">HNQ64_001276</name>
</gene>
<dbReference type="Gene3D" id="3.40.50.1000">
    <property type="entry name" value="HAD superfamily/HAD-like"/>
    <property type="match status" value="1"/>
</dbReference>
<dbReference type="AlphaFoldDB" id="A0A7W7YIZ2"/>
<dbReference type="CDD" id="cd07505">
    <property type="entry name" value="HAD_BPGM-like"/>
    <property type="match status" value="1"/>
</dbReference>
<dbReference type="InterPro" id="IPR036412">
    <property type="entry name" value="HAD-like_sf"/>
</dbReference>
<keyword evidence="1" id="KW-0378">Hydrolase</keyword>
<organism evidence="1 2">
    <name type="scientific">Prosthecobacter dejongeii</name>
    <dbReference type="NCBI Taxonomy" id="48465"/>
    <lineage>
        <taxon>Bacteria</taxon>
        <taxon>Pseudomonadati</taxon>
        <taxon>Verrucomicrobiota</taxon>
        <taxon>Verrucomicrobiia</taxon>
        <taxon>Verrucomicrobiales</taxon>
        <taxon>Verrucomicrobiaceae</taxon>
        <taxon>Prosthecobacter</taxon>
    </lineage>
</organism>
<sequence length="196" mass="21631">MLEIPDYPFRAYIFDCDGTLVDSMPKHYEAWLASLKLHGAPFDFTEEFFYARAGVREQDVVMELNEKYDSAIDPDAVAESKVEMFLKIIPQMEAIKPVADFARSLEGKFPMAVASGSEEIIVRGCLAASGLLHLFPVIVTPAYVKRGKPAPDMFLLAAEKLGVDPKECLVLEDGQAGIVAAEAAGMQWAFVPRTLR</sequence>
<dbReference type="GO" id="GO:0050308">
    <property type="term" value="F:sugar-phosphatase activity"/>
    <property type="evidence" value="ECO:0007669"/>
    <property type="project" value="TreeGrafter"/>
</dbReference>
<dbReference type="PANTHER" id="PTHR43481">
    <property type="entry name" value="FRUCTOSE-1-PHOSPHATE PHOSPHATASE"/>
    <property type="match status" value="1"/>
</dbReference>
<dbReference type="PANTHER" id="PTHR43481:SF4">
    <property type="entry name" value="GLYCEROL-1-PHOSPHATE PHOSPHOHYDROLASE 1-RELATED"/>
    <property type="match status" value="1"/>
</dbReference>
<proteinExistence type="predicted"/>
<name>A0A7W7YIZ2_9BACT</name>
<dbReference type="SFLD" id="SFLDG01129">
    <property type="entry name" value="C1.5:_HAD__Beta-PGM__Phosphata"/>
    <property type="match status" value="1"/>
</dbReference>
<dbReference type="EMBL" id="JACHIF010000002">
    <property type="protein sequence ID" value="MBB5037034.1"/>
    <property type="molecule type" value="Genomic_DNA"/>
</dbReference>
<dbReference type="Proteomes" id="UP000534294">
    <property type="component" value="Unassembled WGS sequence"/>
</dbReference>
<reference evidence="1 2" key="1">
    <citation type="submission" date="2020-08" db="EMBL/GenBank/DDBJ databases">
        <title>Genomic Encyclopedia of Type Strains, Phase IV (KMG-IV): sequencing the most valuable type-strain genomes for metagenomic binning, comparative biology and taxonomic classification.</title>
        <authorList>
            <person name="Goeker M."/>
        </authorList>
    </citation>
    <scope>NUCLEOTIDE SEQUENCE [LARGE SCALE GENOMIC DNA]</scope>
    <source>
        <strain evidence="1 2">DSM 12251</strain>
    </source>
</reference>
<evidence type="ECO:0000313" key="1">
    <source>
        <dbReference type="EMBL" id="MBB5037034.1"/>
    </source>
</evidence>
<dbReference type="InterPro" id="IPR006439">
    <property type="entry name" value="HAD-SF_hydro_IA"/>
</dbReference>
<dbReference type="InterPro" id="IPR051806">
    <property type="entry name" value="HAD-like_SPP"/>
</dbReference>